<dbReference type="OrthoDB" id="6369828at2759"/>
<proteinExistence type="predicted"/>
<feature type="chain" id="PRO_5035163738" evidence="1">
    <location>
        <begin position="20"/>
        <end position="267"/>
    </location>
</feature>
<evidence type="ECO:0000256" key="1">
    <source>
        <dbReference type="SAM" id="SignalP"/>
    </source>
</evidence>
<feature type="signal peptide" evidence="1">
    <location>
        <begin position="1"/>
        <end position="19"/>
    </location>
</feature>
<sequence length="267" mass="27717">MKRAIGILIIVMTFTLTTARPQETTTEDSDSLLKENAQSNADGEHPLFSGYEEGFPNYQQGTEFAGGAEGTVYGGHGPEAGGVTGDIFNPGWTNGGGLSQNFLQQSQGPFHLLQSPTHQNHQAAPLFPNYEISPSPFSPQEGFPFYPEEESPTFPATHETSPLFENATPLVAPILEGNQTLQENNQTRPDSLIGSLWQLLNNSQNGNATAGGAGSGTVQNGSAIGEGTGVANVGFGGFGIGLGIGGAIQTPLGNLAFGQGNGVAIGR</sequence>
<dbReference type="AlphaFoldDB" id="A0A8J2WM32"/>
<dbReference type="EMBL" id="CAKKLH010000281">
    <property type="protein sequence ID" value="CAH0108044.1"/>
    <property type="molecule type" value="Genomic_DNA"/>
</dbReference>
<evidence type="ECO:0000313" key="2">
    <source>
        <dbReference type="EMBL" id="CAH0108044.1"/>
    </source>
</evidence>
<reference evidence="2" key="1">
    <citation type="submission" date="2021-11" db="EMBL/GenBank/DDBJ databases">
        <authorList>
            <person name="Schell T."/>
        </authorList>
    </citation>
    <scope>NUCLEOTIDE SEQUENCE</scope>
    <source>
        <strain evidence="2">M5</strain>
    </source>
</reference>
<accession>A0A8J2WM32</accession>
<name>A0A8J2WM32_9CRUS</name>
<comment type="caution">
    <text evidence="2">The sequence shown here is derived from an EMBL/GenBank/DDBJ whole genome shotgun (WGS) entry which is preliminary data.</text>
</comment>
<dbReference type="Proteomes" id="UP000789390">
    <property type="component" value="Unassembled WGS sequence"/>
</dbReference>
<keyword evidence="3" id="KW-1185">Reference proteome</keyword>
<evidence type="ECO:0000313" key="3">
    <source>
        <dbReference type="Proteomes" id="UP000789390"/>
    </source>
</evidence>
<gene>
    <name evidence="2" type="ORF">DGAL_LOCUS11410</name>
</gene>
<protein>
    <submittedName>
        <fullName evidence="2">Uncharacterized protein</fullName>
    </submittedName>
</protein>
<keyword evidence="1" id="KW-0732">Signal</keyword>
<organism evidence="2 3">
    <name type="scientific">Daphnia galeata</name>
    <dbReference type="NCBI Taxonomy" id="27404"/>
    <lineage>
        <taxon>Eukaryota</taxon>
        <taxon>Metazoa</taxon>
        <taxon>Ecdysozoa</taxon>
        <taxon>Arthropoda</taxon>
        <taxon>Crustacea</taxon>
        <taxon>Branchiopoda</taxon>
        <taxon>Diplostraca</taxon>
        <taxon>Cladocera</taxon>
        <taxon>Anomopoda</taxon>
        <taxon>Daphniidae</taxon>
        <taxon>Daphnia</taxon>
    </lineage>
</organism>